<dbReference type="Proteomes" id="UP000664761">
    <property type="component" value="Unassembled WGS sequence"/>
</dbReference>
<feature type="transmembrane region" description="Helical" evidence="4">
    <location>
        <begin position="256"/>
        <end position="272"/>
    </location>
</feature>
<dbReference type="EMBL" id="JAFLNC010000003">
    <property type="protein sequence ID" value="MBO0334087.1"/>
    <property type="molecule type" value="Genomic_DNA"/>
</dbReference>
<evidence type="ECO:0000256" key="3">
    <source>
        <dbReference type="ARBA" id="ARBA00023136"/>
    </source>
</evidence>
<feature type="transmembrane region" description="Helical" evidence="4">
    <location>
        <begin position="184"/>
        <end position="203"/>
    </location>
</feature>
<keyword evidence="2 4" id="KW-1133">Transmembrane helix</keyword>
<feature type="transmembrane region" description="Helical" evidence="4">
    <location>
        <begin position="62"/>
        <end position="81"/>
    </location>
</feature>
<gene>
    <name evidence="6" type="ORF">J0X12_10700</name>
</gene>
<feature type="transmembrane region" description="Helical" evidence="4">
    <location>
        <begin position="118"/>
        <end position="138"/>
    </location>
</feature>
<dbReference type="InterPro" id="IPR011701">
    <property type="entry name" value="MFS"/>
</dbReference>
<dbReference type="PANTHER" id="PTHR11360">
    <property type="entry name" value="MONOCARBOXYLATE TRANSPORTER"/>
    <property type="match status" value="1"/>
</dbReference>
<feature type="transmembrane region" description="Helical" evidence="4">
    <location>
        <begin position="292"/>
        <end position="310"/>
    </location>
</feature>
<dbReference type="Gene3D" id="1.20.1250.20">
    <property type="entry name" value="MFS general substrate transporter like domains"/>
    <property type="match status" value="2"/>
</dbReference>
<evidence type="ECO:0000256" key="1">
    <source>
        <dbReference type="ARBA" id="ARBA00022692"/>
    </source>
</evidence>
<keyword evidence="7" id="KW-1185">Reference proteome</keyword>
<evidence type="ECO:0000256" key="4">
    <source>
        <dbReference type="SAM" id="Phobius"/>
    </source>
</evidence>
<feature type="domain" description="Major facilitator superfamily (MFS) profile" evidence="5">
    <location>
        <begin position="25"/>
        <end position="438"/>
    </location>
</feature>
<keyword evidence="3 4" id="KW-0472">Membrane</keyword>
<reference evidence="6 7" key="1">
    <citation type="submission" date="2021-03" db="EMBL/GenBank/DDBJ databases">
        <title>Sneathiella sp. CAU 1612 isolated from Kang Won-do.</title>
        <authorList>
            <person name="Kim W."/>
        </authorList>
    </citation>
    <scope>NUCLEOTIDE SEQUENCE [LARGE SCALE GENOMIC DNA]</scope>
    <source>
        <strain evidence="6 7">CAU 1612</strain>
    </source>
</reference>
<protein>
    <submittedName>
        <fullName evidence="6">MFS transporter</fullName>
    </submittedName>
</protein>
<feature type="transmembrane region" description="Helical" evidence="4">
    <location>
        <begin position="150"/>
        <end position="172"/>
    </location>
</feature>
<dbReference type="CDD" id="cd17355">
    <property type="entry name" value="MFS_YcxA_like"/>
    <property type="match status" value="1"/>
</dbReference>
<feature type="transmembrane region" description="Helical" evidence="4">
    <location>
        <begin position="414"/>
        <end position="434"/>
    </location>
</feature>
<feature type="transmembrane region" description="Helical" evidence="4">
    <location>
        <begin position="21"/>
        <end position="42"/>
    </location>
</feature>
<dbReference type="RefSeq" id="WP_207045469.1">
    <property type="nucleotide sequence ID" value="NZ_JAFLNC010000003.1"/>
</dbReference>
<evidence type="ECO:0000259" key="5">
    <source>
        <dbReference type="PROSITE" id="PS50850"/>
    </source>
</evidence>
<feature type="transmembrane region" description="Helical" evidence="4">
    <location>
        <begin position="346"/>
        <end position="367"/>
    </location>
</feature>
<sequence length="455" mass="49309">MTQNKSKVQLSGVDAVLARTPFFYGWAVVAIVFITMGIGVNVRTSFSLLFPAILNEFGWDRATTAAAFSIGFALAAILAPIVGKLLEFVAPRFLLSVSAITVSLGLILSTIATQPWHFYLTLGVLMVGTGIVLTYVGQSMFLPNWFQRRRGLAVGIAFSGVGVGSMILMPIIQEAISADGWRDACWLMAALLLFIILPLNFFFQRKQPSDIGLYPDGDAAPDKEKTRAQQDAADPVVDHDWVSTDWTIKKAVKTGTFWWLALACSTALYVWYAVQVHQTKYLIEIGFSDLEAASALGLVGFAGVLGQIYLGNLSDRIGREWVWTISTTGFLLSSVLLLVMEYVPSAVMMYAMVILQGGLGYGVATVYGSMPADLFQGRGYGIIFGTISTLALVGGAVGPWLTGLFYDEVGNYHLAFYVIIGMSFLSILSVWLAAPRKRRLVAGQAQKRAALATAG</sequence>
<feature type="transmembrane region" description="Helical" evidence="4">
    <location>
        <begin position="93"/>
        <end position="112"/>
    </location>
</feature>
<dbReference type="InterPro" id="IPR036259">
    <property type="entry name" value="MFS_trans_sf"/>
</dbReference>
<dbReference type="PANTHER" id="PTHR11360:SF284">
    <property type="entry name" value="EG:103B4.3 PROTEIN-RELATED"/>
    <property type="match status" value="1"/>
</dbReference>
<accession>A0ABS3F6D3</accession>
<evidence type="ECO:0000256" key="2">
    <source>
        <dbReference type="ARBA" id="ARBA00022989"/>
    </source>
</evidence>
<proteinExistence type="predicted"/>
<organism evidence="6 7">
    <name type="scientific">Sneathiella sedimenti</name>
    <dbReference type="NCBI Taxonomy" id="2816034"/>
    <lineage>
        <taxon>Bacteria</taxon>
        <taxon>Pseudomonadati</taxon>
        <taxon>Pseudomonadota</taxon>
        <taxon>Alphaproteobacteria</taxon>
        <taxon>Sneathiellales</taxon>
        <taxon>Sneathiellaceae</taxon>
        <taxon>Sneathiella</taxon>
    </lineage>
</organism>
<feature type="transmembrane region" description="Helical" evidence="4">
    <location>
        <begin position="379"/>
        <end position="402"/>
    </location>
</feature>
<comment type="caution">
    <text evidence="6">The sequence shown here is derived from an EMBL/GenBank/DDBJ whole genome shotgun (WGS) entry which is preliminary data.</text>
</comment>
<evidence type="ECO:0000313" key="7">
    <source>
        <dbReference type="Proteomes" id="UP000664761"/>
    </source>
</evidence>
<keyword evidence="1 4" id="KW-0812">Transmembrane</keyword>
<dbReference type="Pfam" id="PF07690">
    <property type="entry name" value="MFS_1"/>
    <property type="match status" value="1"/>
</dbReference>
<evidence type="ECO:0000313" key="6">
    <source>
        <dbReference type="EMBL" id="MBO0334087.1"/>
    </source>
</evidence>
<dbReference type="SUPFAM" id="SSF103473">
    <property type="entry name" value="MFS general substrate transporter"/>
    <property type="match status" value="1"/>
</dbReference>
<feature type="transmembrane region" description="Helical" evidence="4">
    <location>
        <begin position="322"/>
        <end position="340"/>
    </location>
</feature>
<dbReference type="InterPro" id="IPR050327">
    <property type="entry name" value="Proton-linked_MCT"/>
</dbReference>
<dbReference type="PROSITE" id="PS50850">
    <property type="entry name" value="MFS"/>
    <property type="match status" value="1"/>
</dbReference>
<name>A0ABS3F6D3_9PROT</name>
<dbReference type="InterPro" id="IPR020846">
    <property type="entry name" value="MFS_dom"/>
</dbReference>